<evidence type="ECO:0000256" key="6">
    <source>
        <dbReference type="RuleBase" id="RU362006"/>
    </source>
</evidence>
<keyword evidence="5" id="KW-0472">Membrane</keyword>
<accession>A0A316Z5K0</accession>
<dbReference type="RefSeq" id="XP_025597110.1">
    <property type="nucleotide sequence ID" value="XM_025745373.1"/>
</dbReference>
<dbReference type="STRING" id="58919.A0A316Z5K0"/>
<dbReference type="Pfam" id="PF03134">
    <property type="entry name" value="TB2_DP1_HVA22"/>
    <property type="match status" value="1"/>
</dbReference>
<keyword evidence="4" id="KW-1133">Transmembrane helix</keyword>
<reference evidence="9 10" key="1">
    <citation type="journal article" date="2018" name="Mol. Biol. Evol.">
        <title>Broad Genomic Sampling Reveals a Smut Pathogenic Ancestry of the Fungal Clade Ustilaginomycotina.</title>
        <authorList>
            <person name="Kijpornyongpan T."/>
            <person name="Mondo S.J."/>
            <person name="Barry K."/>
            <person name="Sandor L."/>
            <person name="Lee J."/>
            <person name="Lipzen A."/>
            <person name="Pangilinan J."/>
            <person name="LaButti K."/>
            <person name="Hainaut M."/>
            <person name="Henrissat B."/>
            <person name="Grigoriev I.V."/>
            <person name="Spatafora J.W."/>
            <person name="Aime M.C."/>
        </authorList>
    </citation>
    <scope>NUCLEOTIDE SEQUENCE [LARGE SCALE GENOMIC DNA]</scope>
    <source>
        <strain evidence="9 10">MCA 4186</strain>
    </source>
</reference>
<keyword evidence="3" id="KW-0812">Transmembrane</keyword>
<comment type="subcellular location">
    <subcellularLocation>
        <location evidence="1 6">Membrane</location>
        <topology evidence="1 6">Multi-pass membrane protein</topology>
    </subcellularLocation>
</comment>
<feature type="compositionally biased region" description="Low complexity" evidence="7">
    <location>
        <begin position="240"/>
        <end position="253"/>
    </location>
</feature>
<feature type="signal peptide" evidence="8">
    <location>
        <begin position="1"/>
        <end position="20"/>
    </location>
</feature>
<keyword evidence="8" id="KW-0732">Signal</keyword>
<gene>
    <name evidence="9" type="ORF">FA09DRAFT_361566</name>
</gene>
<comment type="similarity">
    <text evidence="2 6">Belongs to the DP1 family.</text>
</comment>
<name>A0A316Z5K0_9BASI</name>
<evidence type="ECO:0000313" key="9">
    <source>
        <dbReference type="EMBL" id="PWN96831.1"/>
    </source>
</evidence>
<dbReference type="OrthoDB" id="434647at2759"/>
<dbReference type="Proteomes" id="UP000245946">
    <property type="component" value="Unassembled WGS sequence"/>
</dbReference>
<dbReference type="GeneID" id="37272917"/>
<keyword evidence="10" id="KW-1185">Reference proteome</keyword>
<feature type="region of interest" description="Disordered" evidence="7">
    <location>
        <begin position="221"/>
        <end position="372"/>
    </location>
</feature>
<dbReference type="EMBL" id="KZ819297">
    <property type="protein sequence ID" value="PWN96831.1"/>
    <property type="molecule type" value="Genomic_DNA"/>
</dbReference>
<dbReference type="PANTHER" id="PTHR12300">
    <property type="entry name" value="HVA22-LIKE PROTEINS"/>
    <property type="match status" value="1"/>
</dbReference>
<evidence type="ECO:0000256" key="2">
    <source>
        <dbReference type="ARBA" id="ARBA00008573"/>
    </source>
</evidence>
<organism evidence="9 10">
    <name type="scientific">Tilletiopsis washingtonensis</name>
    <dbReference type="NCBI Taxonomy" id="58919"/>
    <lineage>
        <taxon>Eukaryota</taxon>
        <taxon>Fungi</taxon>
        <taxon>Dikarya</taxon>
        <taxon>Basidiomycota</taxon>
        <taxon>Ustilaginomycotina</taxon>
        <taxon>Exobasidiomycetes</taxon>
        <taxon>Entylomatales</taxon>
        <taxon>Entylomatales incertae sedis</taxon>
        <taxon>Tilletiopsis</taxon>
    </lineage>
</organism>
<dbReference type="AlphaFoldDB" id="A0A316Z5K0"/>
<sequence>MALFLLRVPLLLAQHAATLGYPLYASYKALAPPPPPGAPPRRRSGSAAPLAAHDELLELQTWSMYWSVVALLHLAETWIEWSWSWIPFYFEVKLLFMLWLVLPQTRGATLLYTTYVDPFLSQHEEAIDAALSEAKSKAKAAGLAWVARMWERVKGSVLNAALAQEAPQNYTMSNPGAAAPQPAAQGAAAPFMSLFQTYAPAAVAFGSNALSKARAGAVEPPPQAASAAASRRAPKLKTQSSASSASLGRSAAATRRRELERQLAELDAAASSSDDGAANDSLQVPASLRPGGSSSRRTSSPAGYSSSPAPSSDEDRRAARNAHLGGSYEMLDRLSVDTAAANRSRPGSSGSGASQKPAWFWGGGSPTKKKSQ</sequence>
<evidence type="ECO:0000256" key="3">
    <source>
        <dbReference type="ARBA" id="ARBA00022692"/>
    </source>
</evidence>
<feature type="compositionally biased region" description="Low complexity" evidence="7">
    <location>
        <begin position="339"/>
        <end position="354"/>
    </location>
</feature>
<dbReference type="InterPro" id="IPR004345">
    <property type="entry name" value="TB2_DP1_HVA22"/>
</dbReference>
<feature type="chain" id="PRO_5016323287" description="Protein YOP1" evidence="8">
    <location>
        <begin position="21"/>
        <end position="372"/>
    </location>
</feature>
<feature type="compositionally biased region" description="Basic and acidic residues" evidence="7">
    <location>
        <begin position="255"/>
        <end position="264"/>
    </location>
</feature>
<evidence type="ECO:0000256" key="5">
    <source>
        <dbReference type="ARBA" id="ARBA00023136"/>
    </source>
</evidence>
<protein>
    <recommendedName>
        <fullName evidence="6">Protein YOP1</fullName>
    </recommendedName>
</protein>
<evidence type="ECO:0000256" key="8">
    <source>
        <dbReference type="SAM" id="SignalP"/>
    </source>
</evidence>
<dbReference type="PANTHER" id="PTHR12300:SF161">
    <property type="entry name" value="RECEPTOR EXPRESSION-ENHANCING PROTEIN"/>
    <property type="match status" value="1"/>
</dbReference>
<proteinExistence type="inferred from homology"/>
<evidence type="ECO:0000313" key="10">
    <source>
        <dbReference type="Proteomes" id="UP000245946"/>
    </source>
</evidence>
<feature type="compositionally biased region" description="Low complexity" evidence="7">
    <location>
        <begin position="265"/>
        <end position="311"/>
    </location>
</feature>
<evidence type="ECO:0000256" key="7">
    <source>
        <dbReference type="SAM" id="MobiDB-lite"/>
    </source>
</evidence>
<evidence type="ECO:0000256" key="4">
    <source>
        <dbReference type="ARBA" id="ARBA00022989"/>
    </source>
</evidence>
<evidence type="ECO:0000256" key="1">
    <source>
        <dbReference type="ARBA" id="ARBA00004141"/>
    </source>
</evidence>
<dbReference type="GO" id="GO:0016020">
    <property type="term" value="C:membrane"/>
    <property type="evidence" value="ECO:0007669"/>
    <property type="project" value="UniProtKB-SubCell"/>
</dbReference>